<comment type="caution">
    <text evidence="2">The sequence shown here is derived from an EMBL/GenBank/DDBJ whole genome shotgun (WGS) entry which is preliminary data.</text>
</comment>
<dbReference type="EMBL" id="QKWP01002092">
    <property type="protein sequence ID" value="RIB04889.1"/>
    <property type="molecule type" value="Genomic_DNA"/>
</dbReference>
<reference evidence="2 3" key="1">
    <citation type="submission" date="2018-06" db="EMBL/GenBank/DDBJ databases">
        <title>Comparative genomics reveals the genomic features of Rhizophagus irregularis, R. cerebriforme, R. diaphanum and Gigaspora rosea, and their symbiotic lifestyle signature.</title>
        <authorList>
            <person name="Morin E."/>
            <person name="San Clemente H."/>
            <person name="Chen E.C.H."/>
            <person name="De La Providencia I."/>
            <person name="Hainaut M."/>
            <person name="Kuo A."/>
            <person name="Kohler A."/>
            <person name="Murat C."/>
            <person name="Tang N."/>
            <person name="Roy S."/>
            <person name="Loubradou J."/>
            <person name="Henrissat B."/>
            <person name="Grigoriev I.V."/>
            <person name="Corradi N."/>
            <person name="Roux C."/>
            <person name="Martin F.M."/>
        </authorList>
    </citation>
    <scope>NUCLEOTIDE SEQUENCE [LARGE SCALE GENOMIC DNA]</scope>
    <source>
        <strain evidence="2 3">DAOM 194757</strain>
    </source>
</reference>
<protein>
    <recommendedName>
        <fullName evidence="4">Granulins domain-containing protein</fullName>
    </recommendedName>
</protein>
<evidence type="ECO:0000313" key="2">
    <source>
        <dbReference type="EMBL" id="RIB04889.1"/>
    </source>
</evidence>
<accession>A0A397U803</accession>
<feature type="signal peptide" evidence="1">
    <location>
        <begin position="1"/>
        <end position="19"/>
    </location>
</feature>
<organism evidence="2 3">
    <name type="scientific">Gigaspora rosea</name>
    <dbReference type="NCBI Taxonomy" id="44941"/>
    <lineage>
        <taxon>Eukaryota</taxon>
        <taxon>Fungi</taxon>
        <taxon>Fungi incertae sedis</taxon>
        <taxon>Mucoromycota</taxon>
        <taxon>Glomeromycotina</taxon>
        <taxon>Glomeromycetes</taxon>
        <taxon>Diversisporales</taxon>
        <taxon>Gigasporaceae</taxon>
        <taxon>Gigaspora</taxon>
    </lineage>
</organism>
<dbReference type="AlphaFoldDB" id="A0A397U803"/>
<name>A0A397U803_9GLOM</name>
<dbReference type="Proteomes" id="UP000266673">
    <property type="component" value="Unassembled WGS sequence"/>
</dbReference>
<proteinExistence type="predicted"/>
<sequence length="126" mass="13412">MKKIIIYFLISVFIILTLALPQKTPPSVFPTNIPKPPPVNVKCPDGSTCPTGSICCGRTLCCPQGSQCCDQGINSLGNEACCPISTKCCGKRCCGGNTPMCCITAGPFKNCDDIFAFTNEPHCNPF</sequence>
<evidence type="ECO:0000313" key="3">
    <source>
        <dbReference type="Proteomes" id="UP000266673"/>
    </source>
</evidence>
<gene>
    <name evidence="2" type="ORF">C2G38_2221180</name>
</gene>
<keyword evidence="3" id="KW-1185">Reference proteome</keyword>
<keyword evidence="1" id="KW-0732">Signal</keyword>
<evidence type="ECO:0000256" key="1">
    <source>
        <dbReference type="SAM" id="SignalP"/>
    </source>
</evidence>
<evidence type="ECO:0008006" key="4">
    <source>
        <dbReference type="Google" id="ProtNLM"/>
    </source>
</evidence>
<feature type="chain" id="PRO_5017235936" description="Granulins domain-containing protein" evidence="1">
    <location>
        <begin position="20"/>
        <end position="126"/>
    </location>
</feature>